<feature type="domain" description="HMG box" evidence="4">
    <location>
        <begin position="1"/>
        <end position="59"/>
    </location>
</feature>
<reference evidence="5 6" key="1">
    <citation type="submission" date="2023-10" db="EMBL/GenBank/DDBJ databases">
        <authorList>
            <person name="Maclean D."/>
            <person name="Macfadyen A."/>
        </authorList>
    </citation>
    <scope>NUCLEOTIDE SEQUENCE [LARGE SCALE GENOMIC DNA]</scope>
</reference>
<dbReference type="InterPro" id="IPR050342">
    <property type="entry name" value="HMGB"/>
</dbReference>
<keyword evidence="6" id="KW-1185">Reference proteome</keyword>
<dbReference type="InterPro" id="IPR003958">
    <property type="entry name" value="CBFA_NFYB_domain"/>
</dbReference>
<dbReference type="Proteomes" id="UP001314263">
    <property type="component" value="Unassembled WGS sequence"/>
</dbReference>
<evidence type="ECO:0000256" key="2">
    <source>
        <dbReference type="PROSITE-ProRule" id="PRU00267"/>
    </source>
</evidence>
<proteinExistence type="predicted"/>
<feature type="region of interest" description="Disordered" evidence="3">
    <location>
        <begin position="199"/>
        <end position="251"/>
    </location>
</feature>
<evidence type="ECO:0000313" key="6">
    <source>
        <dbReference type="Proteomes" id="UP001314263"/>
    </source>
</evidence>
<comment type="caution">
    <text evidence="5">The sequence shown here is derived from an EMBL/GenBank/DDBJ whole genome shotgun (WGS) entry which is preliminary data.</text>
</comment>
<dbReference type="EMBL" id="CAUYUE010000009">
    <property type="protein sequence ID" value="CAK0783672.1"/>
    <property type="molecule type" value="Genomic_DNA"/>
</dbReference>
<dbReference type="Gene3D" id="1.10.30.10">
    <property type="entry name" value="High mobility group box domain"/>
    <property type="match status" value="1"/>
</dbReference>
<dbReference type="PROSITE" id="PS50118">
    <property type="entry name" value="HMG_BOX_2"/>
    <property type="match status" value="1"/>
</dbReference>
<sequence length="251" mass="27106">MRAPTAFFLFSEEQREQTRAECIAAAEPGAKISVATVAKAIGEKWRALSNLEKAAYQEKQIQRAAELAASAKADAEAKAGEGALDDEDAEKQADQSAEQDPSANPHPFGFPLSLVKRVMCMDSEVARISREGLQAVAKTAELLVADMAARSLAAAQGQKRRTIKLCDVSQTVRRDRRLVDVGLKDILAEDIFKEGKTPLRDADNRANTAAARQDGAEQAEQLPAAKKAGPGRKKAKESVEKAQPITSFFTK</sequence>
<evidence type="ECO:0000313" key="5">
    <source>
        <dbReference type="EMBL" id="CAK0783672.1"/>
    </source>
</evidence>
<dbReference type="GO" id="GO:0046982">
    <property type="term" value="F:protein heterodimerization activity"/>
    <property type="evidence" value="ECO:0007669"/>
    <property type="project" value="InterPro"/>
</dbReference>
<dbReference type="PANTHER" id="PTHR48112">
    <property type="entry name" value="HIGH MOBILITY GROUP PROTEIN DSP1"/>
    <property type="match status" value="1"/>
</dbReference>
<gene>
    <name evidence="5" type="ORF">CVIRNUC_006871</name>
</gene>
<dbReference type="SMART" id="SM00398">
    <property type="entry name" value="HMG"/>
    <property type="match status" value="1"/>
</dbReference>
<feature type="region of interest" description="Disordered" evidence="3">
    <location>
        <begin position="75"/>
        <end position="108"/>
    </location>
</feature>
<dbReference type="InterPro" id="IPR009071">
    <property type="entry name" value="HMG_box_dom"/>
</dbReference>
<dbReference type="GO" id="GO:0005634">
    <property type="term" value="C:nucleus"/>
    <property type="evidence" value="ECO:0007669"/>
    <property type="project" value="UniProtKB-UniRule"/>
</dbReference>
<dbReference type="GO" id="GO:0003677">
    <property type="term" value="F:DNA binding"/>
    <property type="evidence" value="ECO:0007669"/>
    <property type="project" value="UniProtKB-UniRule"/>
</dbReference>
<organism evidence="5 6">
    <name type="scientific">Coccomyxa viridis</name>
    <dbReference type="NCBI Taxonomy" id="1274662"/>
    <lineage>
        <taxon>Eukaryota</taxon>
        <taxon>Viridiplantae</taxon>
        <taxon>Chlorophyta</taxon>
        <taxon>core chlorophytes</taxon>
        <taxon>Trebouxiophyceae</taxon>
        <taxon>Trebouxiophyceae incertae sedis</taxon>
        <taxon>Coccomyxaceae</taxon>
        <taxon>Coccomyxa</taxon>
    </lineage>
</organism>
<dbReference type="Pfam" id="PF00505">
    <property type="entry name" value="HMG_box"/>
    <property type="match status" value="1"/>
</dbReference>
<keyword evidence="2" id="KW-0539">Nucleus</keyword>
<dbReference type="SUPFAM" id="SSF47113">
    <property type="entry name" value="Histone-fold"/>
    <property type="match status" value="1"/>
</dbReference>
<keyword evidence="1 2" id="KW-0238">DNA-binding</keyword>
<dbReference type="InterPro" id="IPR009072">
    <property type="entry name" value="Histone-fold"/>
</dbReference>
<dbReference type="InterPro" id="IPR036910">
    <property type="entry name" value="HMG_box_dom_sf"/>
</dbReference>
<dbReference type="SUPFAM" id="SSF47095">
    <property type="entry name" value="HMG-box"/>
    <property type="match status" value="1"/>
</dbReference>
<dbReference type="Pfam" id="PF00808">
    <property type="entry name" value="CBFD_NFYB_HMF"/>
    <property type="match status" value="1"/>
</dbReference>
<dbReference type="Gene3D" id="1.10.20.10">
    <property type="entry name" value="Histone, subunit A"/>
    <property type="match status" value="1"/>
</dbReference>
<dbReference type="AlphaFoldDB" id="A0AAV1IBS1"/>
<feature type="DNA-binding region" description="HMG box" evidence="2">
    <location>
        <begin position="1"/>
        <end position="59"/>
    </location>
</feature>
<protein>
    <recommendedName>
        <fullName evidence="4">HMG box domain-containing protein</fullName>
    </recommendedName>
</protein>
<evidence type="ECO:0000256" key="3">
    <source>
        <dbReference type="SAM" id="MobiDB-lite"/>
    </source>
</evidence>
<dbReference type="CDD" id="cd22929">
    <property type="entry name" value="HFD_POLE4-like"/>
    <property type="match status" value="1"/>
</dbReference>
<accession>A0AAV1IBS1</accession>
<evidence type="ECO:0000256" key="1">
    <source>
        <dbReference type="ARBA" id="ARBA00023125"/>
    </source>
</evidence>
<name>A0AAV1IBS1_9CHLO</name>
<evidence type="ECO:0000259" key="4">
    <source>
        <dbReference type="PROSITE" id="PS50118"/>
    </source>
</evidence>